<reference evidence="5 6" key="1">
    <citation type="submission" date="2018-07" db="EMBL/GenBank/DDBJ databases">
        <title>Genomic Encyclopedia of Type Strains, Phase III (KMG-III): the genomes of soil and plant-associated and newly described type strains.</title>
        <authorList>
            <person name="Whitman W."/>
        </authorList>
    </citation>
    <scope>NUCLEOTIDE SEQUENCE [LARGE SCALE GENOMIC DNA]</scope>
    <source>
        <strain evidence="5 6">CECT 7287</strain>
    </source>
</reference>
<evidence type="ECO:0000256" key="2">
    <source>
        <dbReference type="ARBA" id="ARBA00022741"/>
    </source>
</evidence>
<keyword evidence="6" id="KW-1185">Reference proteome</keyword>
<dbReference type="PANTHER" id="PTHR42939">
    <property type="entry name" value="ABC TRANSPORTER ATP-BINDING PROTEIN ALBC-RELATED"/>
    <property type="match status" value="1"/>
</dbReference>
<dbReference type="Pfam" id="PF00005">
    <property type="entry name" value="ABC_tran"/>
    <property type="match status" value="1"/>
</dbReference>
<evidence type="ECO:0000313" key="6">
    <source>
        <dbReference type="Proteomes" id="UP000256977"/>
    </source>
</evidence>
<gene>
    <name evidence="5" type="ORF">DFP98_12661</name>
</gene>
<proteinExistence type="predicted"/>
<comment type="caution">
    <text evidence="5">The sequence shown here is derived from an EMBL/GenBank/DDBJ whole genome shotgun (WGS) entry which is preliminary data.</text>
</comment>
<dbReference type="AlphaFoldDB" id="A0A3D9INR8"/>
<dbReference type="PROSITE" id="PS50893">
    <property type="entry name" value="ABC_TRANSPORTER_2"/>
    <property type="match status" value="1"/>
</dbReference>
<dbReference type="RefSeq" id="WP_246016773.1">
    <property type="nucleotide sequence ID" value="NZ_QRDZ01000026.1"/>
</dbReference>
<feature type="domain" description="ABC transporter" evidence="4">
    <location>
        <begin position="18"/>
        <end position="251"/>
    </location>
</feature>
<name>A0A3D9INR8_9BACL</name>
<dbReference type="Proteomes" id="UP000256977">
    <property type="component" value="Unassembled WGS sequence"/>
</dbReference>
<evidence type="ECO:0000313" key="5">
    <source>
        <dbReference type="EMBL" id="RED63385.1"/>
    </source>
</evidence>
<dbReference type="InterPro" id="IPR027417">
    <property type="entry name" value="P-loop_NTPase"/>
</dbReference>
<keyword evidence="2" id="KW-0547">Nucleotide-binding</keyword>
<protein>
    <submittedName>
        <fullName evidence="5">ABC-2 type transport system ATP-binding protein</fullName>
    </submittedName>
</protein>
<dbReference type="GO" id="GO:0005524">
    <property type="term" value="F:ATP binding"/>
    <property type="evidence" value="ECO:0007669"/>
    <property type="project" value="UniProtKB-KW"/>
</dbReference>
<evidence type="ECO:0000256" key="1">
    <source>
        <dbReference type="ARBA" id="ARBA00022448"/>
    </source>
</evidence>
<dbReference type="InterPro" id="IPR051782">
    <property type="entry name" value="ABC_Transporter_VariousFunc"/>
</dbReference>
<dbReference type="PANTHER" id="PTHR42939:SF2">
    <property type="entry name" value="ABC-TYPE TRANSPORTER ATP-BINDING PROTEIN ECSA"/>
    <property type="match status" value="1"/>
</dbReference>
<dbReference type="Gene3D" id="3.40.50.300">
    <property type="entry name" value="P-loop containing nucleotide triphosphate hydrolases"/>
    <property type="match status" value="1"/>
</dbReference>
<dbReference type="GO" id="GO:0016887">
    <property type="term" value="F:ATP hydrolysis activity"/>
    <property type="evidence" value="ECO:0007669"/>
    <property type="project" value="InterPro"/>
</dbReference>
<dbReference type="InterPro" id="IPR003439">
    <property type="entry name" value="ABC_transporter-like_ATP-bd"/>
</dbReference>
<keyword evidence="1" id="KW-0813">Transport</keyword>
<dbReference type="InterPro" id="IPR003593">
    <property type="entry name" value="AAA+_ATPase"/>
</dbReference>
<dbReference type="SUPFAM" id="SSF52540">
    <property type="entry name" value="P-loop containing nucleoside triphosphate hydrolases"/>
    <property type="match status" value="1"/>
</dbReference>
<evidence type="ECO:0000256" key="3">
    <source>
        <dbReference type="ARBA" id="ARBA00022840"/>
    </source>
</evidence>
<accession>A0A3D9INR8</accession>
<dbReference type="CDD" id="cd03230">
    <property type="entry name" value="ABC_DR_subfamily_A"/>
    <property type="match status" value="1"/>
</dbReference>
<organism evidence="5 6">
    <name type="scientific">Cohnella phaseoli</name>
    <dbReference type="NCBI Taxonomy" id="456490"/>
    <lineage>
        <taxon>Bacteria</taxon>
        <taxon>Bacillati</taxon>
        <taxon>Bacillota</taxon>
        <taxon>Bacilli</taxon>
        <taxon>Bacillales</taxon>
        <taxon>Paenibacillaceae</taxon>
        <taxon>Cohnella</taxon>
    </lineage>
</organism>
<dbReference type="EMBL" id="QRDZ01000026">
    <property type="protein sequence ID" value="RED63385.1"/>
    <property type="molecule type" value="Genomic_DNA"/>
</dbReference>
<dbReference type="SMART" id="SM00382">
    <property type="entry name" value="AAA"/>
    <property type="match status" value="1"/>
</dbReference>
<evidence type="ECO:0000259" key="4">
    <source>
        <dbReference type="PROSITE" id="PS50893"/>
    </source>
</evidence>
<keyword evidence="3 5" id="KW-0067">ATP-binding</keyword>
<sequence length="268" mass="30034">MATDETDDKERDKIRFPLLRAEVEEAGYESGHLIVRNIVLEVGSGERVGLIGPNGAGKSTLMKGLLGQLPHWRAKVYWRGEEKTMAREEAVSSQIAYIPEQPIVYERLTLWEHLVLAAASVGLSEEELNERADKLLRRFRLNGFRHHYPVKFSKGMQQKTMLIIGFLMKPDLYLVDEPFIGLDPGAVLELIDALEEERSRGAAILMTTHVLDSAERMCDRFVLVNNGGAAATGTLEEIARQAGLGSDARLFDCFHRLTARDEDDEVEA</sequence>